<accession>A0ABP4SQR7</accession>
<evidence type="ECO:0000256" key="1">
    <source>
        <dbReference type="ARBA" id="ARBA00023015"/>
    </source>
</evidence>
<reference evidence="7" key="1">
    <citation type="journal article" date="2019" name="Int. J. Syst. Evol. Microbiol.">
        <title>The Global Catalogue of Microorganisms (GCM) 10K type strain sequencing project: providing services to taxonomists for standard genome sequencing and annotation.</title>
        <authorList>
            <consortium name="The Broad Institute Genomics Platform"/>
            <consortium name="The Broad Institute Genome Sequencing Center for Infectious Disease"/>
            <person name="Wu L."/>
            <person name="Ma J."/>
        </authorList>
    </citation>
    <scope>NUCLEOTIDE SEQUENCE [LARGE SCALE GENOMIC DNA]</scope>
    <source>
        <strain evidence="7">JCM 13929</strain>
    </source>
</reference>
<dbReference type="InterPro" id="IPR000524">
    <property type="entry name" value="Tscrpt_reg_HTH_GntR"/>
</dbReference>
<dbReference type="Gene3D" id="1.10.10.10">
    <property type="entry name" value="Winged helix-like DNA-binding domain superfamily/Winged helix DNA-binding domain"/>
    <property type="match status" value="1"/>
</dbReference>
<dbReference type="SUPFAM" id="SSF46785">
    <property type="entry name" value="Winged helix' DNA-binding domain"/>
    <property type="match status" value="1"/>
</dbReference>
<evidence type="ECO:0000313" key="6">
    <source>
        <dbReference type="EMBL" id="GAA1675833.1"/>
    </source>
</evidence>
<dbReference type="PANTHER" id="PTHR43537:SF24">
    <property type="entry name" value="GLUCONATE OPERON TRANSCRIPTIONAL REPRESSOR"/>
    <property type="match status" value="1"/>
</dbReference>
<gene>
    <name evidence="6" type="ORF">GCM10009733_086060</name>
</gene>
<protein>
    <submittedName>
        <fullName evidence="6">GntR family transcriptional regulator</fullName>
    </submittedName>
</protein>
<dbReference type="PROSITE" id="PS50949">
    <property type="entry name" value="HTH_GNTR"/>
    <property type="match status" value="1"/>
</dbReference>
<dbReference type="SUPFAM" id="SSF48008">
    <property type="entry name" value="GntR ligand-binding domain-like"/>
    <property type="match status" value="1"/>
</dbReference>
<dbReference type="Proteomes" id="UP001500064">
    <property type="component" value="Unassembled WGS sequence"/>
</dbReference>
<dbReference type="CDD" id="cd07377">
    <property type="entry name" value="WHTH_GntR"/>
    <property type="match status" value="1"/>
</dbReference>
<evidence type="ECO:0000313" key="7">
    <source>
        <dbReference type="Proteomes" id="UP001500064"/>
    </source>
</evidence>
<dbReference type="SMART" id="SM00345">
    <property type="entry name" value="HTH_GNTR"/>
    <property type="match status" value="1"/>
</dbReference>
<feature type="domain" description="HTH gntR-type" evidence="5">
    <location>
        <begin position="7"/>
        <end position="74"/>
    </location>
</feature>
<organism evidence="6 7">
    <name type="scientific">Nonomuraea maheshkhaliensis</name>
    <dbReference type="NCBI Taxonomy" id="419590"/>
    <lineage>
        <taxon>Bacteria</taxon>
        <taxon>Bacillati</taxon>
        <taxon>Actinomycetota</taxon>
        <taxon>Actinomycetes</taxon>
        <taxon>Streptosporangiales</taxon>
        <taxon>Streptosporangiaceae</taxon>
        <taxon>Nonomuraea</taxon>
    </lineage>
</organism>
<dbReference type="Pfam" id="PF00392">
    <property type="entry name" value="GntR"/>
    <property type="match status" value="1"/>
</dbReference>
<evidence type="ECO:0000256" key="2">
    <source>
        <dbReference type="ARBA" id="ARBA00023125"/>
    </source>
</evidence>
<name>A0ABP4SQR7_9ACTN</name>
<evidence type="ECO:0000256" key="3">
    <source>
        <dbReference type="ARBA" id="ARBA00023163"/>
    </source>
</evidence>
<keyword evidence="3" id="KW-0804">Transcription</keyword>
<sequence length="226" mass="24615">MKPVVRAPLRDQIRQAVVDGLISGRYAPGDRIVERRVAAELGVSQAPVREALRELEALRLIESSPNRGAQVRGITEADLREVYQVRASLEETAVRLGSPDVHALRRHLRRLQEAAAGGSLADQVRHGVDFHREIVAAAGNAVLLSVWESLGVEVWTHLSIRLFRMRPQENARDHEALVEAFERHDPWAGELLRDHVLAYAPGSTCGETPGGAGTGTEAGSGTGTNH</sequence>
<dbReference type="InterPro" id="IPR008920">
    <property type="entry name" value="TF_FadR/GntR_C"/>
</dbReference>
<feature type="compositionally biased region" description="Gly residues" evidence="4">
    <location>
        <begin position="208"/>
        <end position="226"/>
    </location>
</feature>
<keyword evidence="2" id="KW-0238">DNA-binding</keyword>
<comment type="caution">
    <text evidence="6">The sequence shown here is derived from an EMBL/GenBank/DDBJ whole genome shotgun (WGS) entry which is preliminary data.</text>
</comment>
<dbReference type="SMART" id="SM00895">
    <property type="entry name" value="FCD"/>
    <property type="match status" value="1"/>
</dbReference>
<feature type="region of interest" description="Disordered" evidence="4">
    <location>
        <begin position="204"/>
        <end position="226"/>
    </location>
</feature>
<dbReference type="InterPro" id="IPR011711">
    <property type="entry name" value="GntR_C"/>
</dbReference>
<keyword evidence="7" id="KW-1185">Reference proteome</keyword>
<keyword evidence="1" id="KW-0805">Transcription regulation</keyword>
<evidence type="ECO:0000259" key="5">
    <source>
        <dbReference type="PROSITE" id="PS50949"/>
    </source>
</evidence>
<dbReference type="Gene3D" id="1.20.120.530">
    <property type="entry name" value="GntR ligand-binding domain-like"/>
    <property type="match status" value="1"/>
</dbReference>
<dbReference type="EMBL" id="BAAAMU010000104">
    <property type="protein sequence ID" value="GAA1675833.1"/>
    <property type="molecule type" value="Genomic_DNA"/>
</dbReference>
<dbReference type="InterPro" id="IPR036388">
    <property type="entry name" value="WH-like_DNA-bd_sf"/>
</dbReference>
<dbReference type="InterPro" id="IPR036390">
    <property type="entry name" value="WH_DNA-bd_sf"/>
</dbReference>
<proteinExistence type="predicted"/>
<dbReference type="Pfam" id="PF07729">
    <property type="entry name" value="FCD"/>
    <property type="match status" value="1"/>
</dbReference>
<evidence type="ECO:0000256" key="4">
    <source>
        <dbReference type="SAM" id="MobiDB-lite"/>
    </source>
</evidence>
<dbReference type="PANTHER" id="PTHR43537">
    <property type="entry name" value="TRANSCRIPTIONAL REGULATOR, GNTR FAMILY"/>
    <property type="match status" value="1"/>
</dbReference>